<reference evidence="4" key="1">
    <citation type="submission" date="2017-04" db="EMBL/GenBank/DDBJ databases">
        <authorList>
            <person name="Varghese N."/>
            <person name="Submissions S."/>
        </authorList>
    </citation>
    <scope>NUCLEOTIDE SEQUENCE [LARGE SCALE GENOMIC DNA]</scope>
    <source>
        <strain evidence="4">RKEM611</strain>
    </source>
</reference>
<organism evidence="3 4">
    <name type="scientific">Pseudobacteriovorax antillogorgiicola</name>
    <dbReference type="NCBI Taxonomy" id="1513793"/>
    <lineage>
        <taxon>Bacteria</taxon>
        <taxon>Pseudomonadati</taxon>
        <taxon>Bdellovibrionota</taxon>
        <taxon>Oligoflexia</taxon>
        <taxon>Oligoflexales</taxon>
        <taxon>Pseudobacteriovoracaceae</taxon>
        <taxon>Pseudobacteriovorax</taxon>
    </lineage>
</organism>
<dbReference type="SUPFAM" id="SSF48452">
    <property type="entry name" value="TPR-like"/>
    <property type="match status" value="1"/>
</dbReference>
<feature type="repeat" description="TPR" evidence="1">
    <location>
        <begin position="70"/>
        <end position="103"/>
    </location>
</feature>
<dbReference type="STRING" id="1513793.SAMN06296036_11417"/>
<dbReference type="AlphaFoldDB" id="A0A1Y6C644"/>
<proteinExistence type="predicted"/>
<evidence type="ECO:0000256" key="2">
    <source>
        <dbReference type="SAM" id="MobiDB-lite"/>
    </source>
</evidence>
<accession>A0A1Y6C644</accession>
<sequence length="292" mass="33462">MKHRLLCVIFTFIIPLFGCQTIHKNQEEQSKEQAILASQKSLIVNFLNKGVPNMALKELRRLLTLHPKDPDFLNLMGLTQLALENPNQAIKYFRRAYTVHPRTSVALNLSSAYIEAGRFAKAIQVLKKVKDDPVSQNYQHPERIFHNIALAAERNQNNRMAEKYYIVALSENPNYYLSLMRLGQLYERTKRPVDAQKTFSKAKSACPKCFDPVNALAMGFVASGKHKSAYIILRRYLNKKEIPDDGRQKAEKLITMVKKIARSRAKRDMANARARKNRAENNGKQKSSPKSF</sequence>
<keyword evidence="1" id="KW-0802">TPR repeat</keyword>
<dbReference type="Proteomes" id="UP000192907">
    <property type="component" value="Unassembled WGS sequence"/>
</dbReference>
<dbReference type="Pfam" id="PF13432">
    <property type="entry name" value="TPR_16"/>
    <property type="match status" value="2"/>
</dbReference>
<dbReference type="SMART" id="SM00028">
    <property type="entry name" value="TPR"/>
    <property type="match status" value="3"/>
</dbReference>
<dbReference type="PANTHER" id="PTHR12558">
    <property type="entry name" value="CELL DIVISION CYCLE 16,23,27"/>
    <property type="match status" value="1"/>
</dbReference>
<dbReference type="RefSeq" id="WP_132321574.1">
    <property type="nucleotide sequence ID" value="NZ_FWZT01000014.1"/>
</dbReference>
<dbReference type="Gene3D" id="1.25.40.10">
    <property type="entry name" value="Tetratricopeptide repeat domain"/>
    <property type="match status" value="2"/>
</dbReference>
<dbReference type="InterPro" id="IPR011990">
    <property type="entry name" value="TPR-like_helical_dom_sf"/>
</dbReference>
<dbReference type="InterPro" id="IPR019734">
    <property type="entry name" value="TPR_rpt"/>
</dbReference>
<dbReference type="PANTHER" id="PTHR12558:SF13">
    <property type="entry name" value="CELL DIVISION CYCLE PROTEIN 27 HOMOLOG"/>
    <property type="match status" value="1"/>
</dbReference>
<evidence type="ECO:0000256" key="1">
    <source>
        <dbReference type="PROSITE-ProRule" id="PRU00339"/>
    </source>
</evidence>
<dbReference type="OrthoDB" id="9815059at2"/>
<keyword evidence="4" id="KW-1185">Reference proteome</keyword>
<evidence type="ECO:0000313" key="3">
    <source>
        <dbReference type="EMBL" id="SMF46059.1"/>
    </source>
</evidence>
<protein>
    <submittedName>
        <fullName evidence="3">Tfp pilus assembly protein PilF</fullName>
    </submittedName>
</protein>
<dbReference type="EMBL" id="FWZT01000014">
    <property type="protein sequence ID" value="SMF46059.1"/>
    <property type="molecule type" value="Genomic_DNA"/>
</dbReference>
<evidence type="ECO:0000313" key="4">
    <source>
        <dbReference type="Proteomes" id="UP000192907"/>
    </source>
</evidence>
<gene>
    <name evidence="3" type="ORF">SAMN06296036_11417</name>
</gene>
<dbReference type="PROSITE" id="PS50005">
    <property type="entry name" value="TPR"/>
    <property type="match status" value="1"/>
</dbReference>
<name>A0A1Y6C644_9BACT</name>
<feature type="region of interest" description="Disordered" evidence="2">
    <location>
        <begin position="262"/>
        <end position="292"/>
    </location>
</feature>